<proteinExistence type="predicted"/>
<accession>A0A5J4SE33</accession>
<reference evidence="2" key="1">
    <citation type="submission" date="2019-03" db="EMBL/GenBank/DDBJ databases">
        <title>Single cell metagenomics reveals metabolic interactions within the superorganism composed of flagellate Streblomastix strix and complex community of Bacteroidetes bacteria on its surface.</title>
        <authorList>
            <person name="Treitli S.C."/>
            <person name="Kolisko M."/>
            <person name="Husnik F."/>
            <person name="Keeling P."/>
            <person name="Hampl V."/>
        </authorList>
    </citation>
    <scope>NUCLEOTIDE SEQUENCE</scope>
    <source>
        <strain evidence="2">STM</strain>
    </source>
</reference>
<feature type="non-terminal residue" evidence="2">
    <location>
        <position position="100"/>
    </location>
</feature>
<dbReference type="EMBL" id="SNRY01000221">
    <property type="protein sequence ID" value="KAA6344366.1"/>
    <property type="molecule type" value="Genomic_DNA"/>
</dbReference>
<name>A0A5J4SE33_9ZZZZ</name>
<feature type="domain" description="DUF4372" evidence="1">
    <location>
        <begin position="5"/>
        <end position="75"/>
    </location>
</feature>
<dbReference type="InterPro" id="IPR025399">
    <property type="entry name" value="DUF4372"/>
</dbReference>
<evidence type="ECO:0000313" key="2">
    <source>
        <dbReference type="EMBL" id="KAA6344366.1"/>
    </source>
</evidence>
<organism evidence="2">
    <name type="scientific">termite gut metagenome</name>
    <dbReference type="NCBI Taxonomy" id="433724"/>
    <lineage>
        <taxon>unclassified sequences</taxon>
        <taxon>metagenomes</taxon>
        <taxon>organismal metagenomes</taxon>
    </lineage>
</organism>
<comment type="caution">
    <text evidence="2">The sequence shown here is derived from an EMBL/GenBank/DDBJ whole genome shotgun (WGS) entry which is preliminary data.</text>
</comment>
<evidence type="ECO:0000259" key="1">
    <source>
        <dbReference type="Pfam" id="PF14294"/>
    </source>
</evidence>
<protein>
    <recommendedName>
        <fullName evidence="1">DUF4372 domain-containing protein</fullName>
    </recommendedName>
</protein>
<sequence>MFQDKYVFAQLTVFLDGNHFNHLVRKYVGDKYVKRFTCWNQLLSLMFGQLSNRESLRDLIVALEAHHGKSYHLGLGKHVTRSNLAKANQNRDYPIFEAYA</sequence>
<dbReference type="AlphaFoldDB" id="A0A5J4SE33"/>
<dbReference type="Pfam" id="PF14294">
    <property type="entry name" value="DUF4372"/>
    <property type="match status" value="1"/>
</dbReference>
<gene>
    <name evidence="2" type="ORF">EZS27_007985</name>
</gene>